<evidence type="ECO:0000256" key="8">
    <source>
        <dbReference type="ARBA" id="ARBA00023163"/>
    </source>
</evidence>
<dbReference type="PROSITE" id="PS51811">
    <property type="entry name" value="ZF_CCHC_HIVEP"/>
    <property type="match status" value="1"/>
</dbReference>
<evidence type="ECO:0000259" key="12">
    <source>
        <dbReference type="PROSITE" id="PS50157"/>
    </source>
</evidence>
<dbReference type="InterPro" id="IPR051969">
    <property type="entry name" value="Zinc-finger_DNA-bd_regulators"/>
</dbReference>
<feature type="region of interest" description="Disordered" evidence="11">
    <location>
        <begin position="523"/>
        <end position="558"/>
    </location>
</feature>
<name>A0AAD8LNF3_ACIOX</name>
<dbReference type="Proteomes" id="UP001230051">
    <property type="component" value="Unassembled WGS sequence"/>
</dbReference>
<feature type="compositionally biased region" description="Polar residues" evidence="11">
    <location>
        <begin position="1549"/>
        <end position="1563"/>
    </location>
</feature>
<feature type="region of interest" description="Disordered" evidence="11">
    <location>
        <begin position="697"/>
        <end position="730"/>
    </location>
</feature>
<dbReference type="GO" id="GO:0005634">
    <property type="term" value="C:nucleus"/>
    <property type="evidence" value="ECO:0007669"/>
    <property type="project" value="UniProtKB-SubCell"/>
</dbReference>
<feature type="compositionally biased region" description="Low complexity" evidence="11">
    <location>
        <begin position="2032"/>
        <end position="2048"/>
    </location>
</feature>
<proteinExistence type="predicted"/>
<keyword evidence="5 10" id="KW-0863">Zinc-finger</keyword>
<dbReference type="InterPro" id="IPR036236">
    <property type="entry name" value="Znf_C2H2_sf"/>
</dbReference>
<evidence type="ECO:0000256" key="4">
    <source>
        <dbReference type="ARBA" id="ARBA00022737"/>
    </source>
</evidence>
<feature type="compositionally biased region" description="Acidic residues" evidence="11">
    <location>
        <begin position="1903"/>
        <end position="1927"/>
    </location>
</feature>
<gene>
    <name evidence="14" type="primary">HIVEP2</name>
    <name evidence="14" type="ORF">AOXY_G7687</name>
</gene>
<keyword evidence="6" id="KW-0862">Zinc</keyword>
<feature type="compositionally biased region" description="Low complexity" evidence="11">
    <location>
        <begin position="2273"/>
        <end position="2287"/>
    </location>
</feature>
<dbReference type="PROSITE" id="PS50157">
    <property type="entry name" value="ZINC_FINGER_C2H2_2"/>
    <property type="match status" value="5"/>
</dbReference>
<feature type="domain" description="C2H2-type" evidence="12">
    <location>
        <begin position="644"/>
        <end position="676"/>
    </location>
</feature>
<evidence type="ECO:0000313" key="15">
    <source>
        <dbReference type="Proteomes" id="UP001230051"/>
    </source>
</evidence>
<evidence type="ECO:0000256" key="7">
    <source>
        <dbReference type="ARBA" id="ARBA00023015"/>
    </source>
</evidence>
<feature type="region of interest" description="Disordered" evidence="11">
    <location>
        <begin position="374"/>
        <end position="417"/>
    </location>
</feature>
<keyword evidence="15" id="KW-1185">Reference proteome</keyword>
<evidence type="ECO:0000256" key="11">
    <source>
        <dbReference type="SAM" id="MobiDB-lite"/>
    </source>
</evidence>
<feature type="region of interest" description="Disordered" evidence="11">
    <location>
        <begin position="2016"/>
        <end position="2139"/>
    </location>
</feature>
<feature type="region of interest" description="Disordered" evidence="11">
    <location>
        <begin position="2175"/>
        <end position="2216"/>
    </location>
</feature>
<evidence type="ECO:0000256" key="2">
    <source>
        <dbReference type="ARBA" id="ARBA00022553"/>
    </source>
</evidence>
<evidence type="ECO:0000256" key="3">
    <source>
        <dbReference type="ARBA" id="ARBA00022723"/>
    </source>
</evidence>
<feature type="compositionally biased region" description="Basic and acidic residues" evidence="11">
    <location>
        <begin position="12"/>
        <end position="21"/>
    </location>
</feature>
<dbReference type="GO" id="GO:0000981">
    <property type="term" value="F:DNA-binding transcription factor activity, RNA polymerase II-specific"/>
    <property type="evidence" value="ECO:0007669"/>
    <property type="project" value="TreeGrafter"/>
</dbReference>
<evidence type="ECO:0000256" key="6">
    <source>
        <dbReference type="ARBA" id="ARBA00022833"/>
    </source>
</evidence>
<feature type="compositionally biased region" description="Basic and acidic residues" evidence="11">
    <location>
        <begin position="908"/>
        <end position="932"/>
    </location>
</feature>
<comment type="subcellular location">
    <subcellularLocation>
        <location evidence="1">Nucleus</location>
    </subcellularLocation>
</comment>
<feature type="compositionally biased region" description="Polar residues" evidence="11">
    <location>
        <begin position="384"/>
        <end position="417"/>
    </location>
</feature>
<keyword evidence="4" id="KW-0677">Repeat</keyword>
<feature type="compositionally biased region" description="Basic and acidic residues" evidence="11">
    <location>
        <begin position="1880"/>
        <end position="1899"/>
    </location>
</feature>
<feature type="compositionally biased region" description="Low complexity" evidence="11">
    <location>
        <begin position="1928"/>
        <end position="1940"/>
    </location>
</feature>
<sequence length="2469" mass="273799">MEPIESATGQKSTKEPREKNQLQRKWGSEPTAGTKRSTFADPGKRHSHCDAVQSSSPGSAQKYGSGKLQISTAVGHQPQEKQYPQHFPSTYSYQLPHSFSQQSIPQRFLQNAKPQPNLEAHSWQFPNQLQSVASEDLISMHARSHGGVFPQRKSHSLPAAYNQYSQSGMEQPEEIHKKEQKPKKPGKYICHYCGRACAKPSVLKKHIRSHTGERPYPCVPCGFSFKTKSNLYKHRKSHAHAIKAGLVPYSDLVSARSDMEQPSSFGEAEVHSDGEQSTDTEEETALSAESSPAPHISFKVDKSTMEKSDELIYVDMAEELAVATMKVPILIVPKSGTQPVSECSQFLEIEASQNPVLVCRDESHTIKQRLAMRLSEKRGHDSEQSLNLLSPHSKGSTDSGYFSRSESAEQQISPPNTNAKSYEEIMFGKYYKLNPRTAMTVVMAVEGQDTNVMDIKEKSGDATSKFGITKIIKDHISQLITDNETVVDPSKQSTIKLKPFSRGESSESQMLTGLDAKQYPAGSCQSKLLEPPSDAGSLVRSNSMPTPTASNLNVPQGLRGSHSFDERIASDDVFYPGTAGLSHRSMLRRQAAFELSSAHEGHSESENYVNISKNTVPPSGRVKLGEINRVVSDNKVQIGERSLFECELCGASYRRWEELETHKQLPCPEMHSKYRAFGLNLGAECCSEIFTQTQIMQHKQATETATRKRRKEKSVGDEEDLPGQYSSDHGTSVEMLVSTGDYDSKPVNLEATRASPCVKAHNFSVHSQSDSFETGGTLLTSGIMTPEDVVLVPVSEKEASNRKTVGNVISVIQHTNSLSRPSSFEKSESIEHVSYQQDKLLTQHPNLSRDQSDSENIEEVHSPETAQQESMEQQESDGRSSTQPQSHQQYHMPPRLVRQPNIQVPEIRVTEEPDKPEKEPVIQIKEPEKPVEEFQWPQRSETLSQLPAEKLPPKKKRLRLADMDHSSGESSFESTCTSLSRSPSQESNLSHSSSFSMSFDREENIKSVSPTKHDEFGKQSEFLTVPGSAHSLAIPSQHQQREMRRSSSEQAPCPLPTEVPEVRSKSFDYGYLSAASTPGDSYTCCSVRERRRGFLVRQASLSVYPEGAVQDQVIDQNIKQEHAEQLQVGHHSLHSAWHGSLSPGLHYGPAEDSAISKRGMPPKPGLHHAIQLSMSEETQQEGHSLIHKTTYLPSQHLTESDQQAQEVMQYPPFHNNLPPFPASPLQQAFFWQSHHGSSQRFIQQHLALQAQQLQKLHIRFPNLQPLPQKSHSPHQLQQIQEQVDTKALDSVSDNKYQYISRASQQHLAYSTSSALLQQVQPIFATQNAGPQPSLPGMLVPVRIQTQVPSYGSVMYTNVSQILVTHAQSTSSKVVICKVSDNASQGTFSNNSAMQGIGLNLSQILGHPEGLLRYPLWKVPQPLPGRLDSGIPLCLTSGSISTTDASSNIGGSKRMLSPASSLELFVETKQQKRVKEEKMYGQIVEELSAVELNNSNVTKNNSKSQKPGLVRHKGTVEFKEGICSPSPVDFILSTTPSLKSVSHLKESMTRDSLTPPQQIPTNTPDGRESPEELDVDEAIPEISSSPQSFSSMSDIQEDTQLKQKSKIPVNMLMQLAANRGGAVGSTLLLTDVADAQQLFQFPSLRTNTSVSWCFLNYTKPNHAQTTPISSVYASWSISSYNPNPPNLSTKASLALLRSNQRQNTENYTMAALYKPGTGKLVSSITWKQNFDQVKPEHAQLEVNKFEKKVKGSGTREREKGEYHGEKDVSTKQSEPTRIKIFEGGYKSNEDYIYVRGRGRGKYICEECGIRCKKPSMLKKHIRTHTDVRPYVCKFCNFAFKTKGNLTKHMKSKAHMKKCLELGVSVTSGDDVETDEADNTDDAQRESDMVEKPEVLAEHQFSDAYDSEGAEEEGDEIDEDDDEDDEYDGDSTPKTRSRSTSPQPCRFSSLPVTAAAASQKTPEILGPPSNPSLISYLVTLPSIQVTQLMAPSDKGGDAQMTEYQRLFQGAFSEPYKHRLDVPSSMDEGYRLSPEHSSSSRDLSPSRLSSPGCDSSLHRETSPTSRRYLSPRRDVSPHGHLSPRRDASPLRHLSPKREVSFRRELSPRRDLSPRRHLSPFSLGRPMSPGKEVSSRRELSPMSRHRAMIRAASPRRGSHHHNTSWSLGQYLQSELAPLGQRNRTQSEMETSAGKGMSQAPDHFETQPGSREPLNSTLSAGGHQGYLFSHLPLHSQQQIRVPFPMIPIGGIQMVHSIPSSVTGLVHSSMLPLQKSASEESSTSEVTHPVSESNIEGSDDFTKQQDKPVSSQLMATVISPVLSIPSLKETSWKTNEEIAEIIEKEKQQEESIQTCTKAIASLTIASVDIAPPETHMSLKVFDHHQKTLESAQLGIQHFSGSEDSHELACASATKPDSHTEKDNLSTSETALAHSAFYSKSADERLLGQQGLTKLPTSTKIGKDLAREVLEKGKYH</sequence>
<feature type="region of interest" description="Disordered" evidence="11">
    <location>
        <begin position="846"/>
        <end position="996"/>
    </location>
</feature>
<dbReference type="InterPro" id="IPR034729">
    <property type="entry name" value="Znf_CCHC_HIVEP"/>
</dbReference>
<evidence type="ECO:0000256" key="9">
    <source>
        <dbReference type="ARBA" id="ARBA00023242"/>
    </source>
</evidence>
<dbReference type="SMART" id="SM00355">
    <property type="entry name" value="ZnF_C2H2"/>
    <property type="match status" value="5"/>
</dbReference>
<protein>
    <submittedName>
        <fullName evidence="14">Transcription factor HIVEP2-like</fullName>
    </submittedName>
</protein>
<feature type="compositionally biased region" description="Basic and acidic residues" evidence="11">
    <location>
        <begin position="2068"/>
        <end position="2110"/>
    </location>
</feature>
<dbReference type="PANTHER" id="PTHR45944">
    <property type="entry name" value="SCHNURRI, ISOFORM F"/>
    <property type="match status" value="1"/>
</dbReference>
<reference evidence="14" key="1">
    <citation type="submission" date="2022-02" db="EMBL/GenBank/DDBJ databases">
        <title>Atlantic sturgeon de novo genome assembly.</title>
        <authorList>
            <person name="Stock M."/>
            <person name="Klopp C."/>
            <person name="Guiguen Y."/>
            <person name="Cabau C."/>
            <person name="Parinello H."/>
            <person name="Santidrian Yebra-Pimentel E."/>
            <person name="Kuhl H."/>
            <person name="Dirks R.P."/>
            <person name="Guessner J."/>
            <person name="Wuertz S."/>
            <person name="Du K."/>
            <person name="Schartl M."/>
        </authorList>
    </citation>
    <scope>NUCLEOTIDE SEQUENCE</scope>
    <source>
        <strain evidence="14">STURGEONOMICS-FGT-2020</strain>
        <tissue evidence="14">Whole blood</tissue>
    </source>
</reference>
<feature type="compositionally biased region" description="Polar residues" evidence="11">
    <location>
        <begin position="2202"/>
        <end position="2214"/>
    </location>
</feature>
<feature type="domain" description="CCHC HIVEP-type" evidence="13">
    <location>
        <begin position="641"/>
        <end position="671"/>
    </location>
</feature>
<feature type="compositionally biased region" description="Basic and acidic residues" evidence="11">
    <location>
        <begin position="374"/>
        <end position="383"/>
    </location>
</feature>
<feature type="compositionally biased region" description="Low complexity" evidence="11">
    <location>
        <begin position="982"/>
        <end position="996"/>
    </location>
</feature>
<keyword evidence="7" id="KW-0805">Transcription regulation</keyword>
<dbReference type="GO" id="GO:0008270">
    <property type="term" value="F:zinc ion binding"/>
    <property type="evidence" value="ECO:0007669"/>
    <property type="project" value="UniProtKB-KW"/>
</dbReference>
<dbReference type="GO" id="GO:0000978">
    <property type="term" value="F:RNA polymerase II cis-regulatory region sequence-specific DNA binding"/>
    <property type="evidence" value="ECO:0007669"/>
    <property type="project" value="TreeGrafter"/>
</dbReference>
<feature type="region of interest" description="Disordered" evidence="11">
    <location>
        <begin position="1868"/>
        <end position="1966"/>
    </location>
</feature>
<feature type="region of interest" description="Disordered" evidence="11">
    <location>
        <begin position="2270"/>
        <end position="2298"/>
    </location>
</feature>
<feature type="region of interest" description="Disordered" evidence="11">
    <location>
        <begin position="1747"/>
        <end position="1772"/>
    </location>
</feature>
<feature type="region of interest" description="Disordered" evidence="11">
    <location>
        <begin position="1541"/>
        <end position="1572"/>
    </location>
</feature>
<accession>A0AAD8LNF3</accession>
<feature type="region of interest" description="Disordered" evidence="11">
    <location>
        <begin position="1"/>
        <end position="91"/>
    </location>
</feature>
<evidence type="ECO:0000256" key="1">
    <source>
        <dbReference type="ARBA" id="ARBA00004123"/>
    </source>
</evidence>
<feature type="domain" description="C2H2-type" evidence="12">
    <location>
        <begin position="1829"/>
        <end position="1853"/>
    </location>
</feature>
<feature type="compositionally biased region" description="Polar residues" evidence="11">
    <location>
        <begin position="968"/>
        <end position="981"/>
    </location>
</feature>
<evidence type="ECO:0000313" key="14">
    <source>
        <dbReference type="EMBL" id="KAK1170758.1"/>
    </source>
</evidence>
<evidence type="ECO:0000256" key="10">
    <source>
        <dbReference type="PROSITE-ProRule" id="PRU00042"/>
    </source>
</evidence>
<dbReference type="EMBL" id="JAGXEW010000006">
    <property type="protein sequence ID" value="KAK1170758.1"/>
    <property type="molecule type" value="Genomic_DNA"/>
</dbReference>
<feature type="compositionally biased region" description="Polar residues" evidence="11">
    <location>
        <begin position="864"/>
        <end position="889"/>
    </location>
</feature>
<dbReference type="FunFam" id="3.30.160.60:FF:000594">
    <property type="entry name" value="Transcription factor HIVEP2"/>
    <property type="match status" value="1"/>
</dbReference>
<keyword evidence="3" id="KW-0479">Metal-binding</keyword>
<dbReference type="PANTHER" id="PTHR45944:SF1">
    <property type="entry name" value="TRANSCRIPTION FACTOR HIVEP2"/>
    <property type="match status" value="1"/>
</dbReference>
<feature type="compositionally biased region" description="Polar residues" evidence="11">
    <location>
        <begin position="539"/>
        <end position="554"/>
    </location>
</feature>
<feature type="region of interest" description="Disordered" evidence="11">
    <location>
        <begin position="257"/>
        <end position="301"/>
    </location>
</feature>
<evidence type="ECO:0000259" key="13">
    <source>
        <dbReference type="PROSITE" id="PS51811"/>
    </source>
</evidence>
<feature type="domain" description="C2H2-type" evidence="12">
    <location>
        <begin position="216"/>
        <end position="239"/>
    </location>
</feature>
<dbReference type="SUPFAM" id="SSF57667">
    <property type="entry name" value="beta-beta-alpha zinc fingers"/>
    <property type="match status" value="2"/>
</dbReference>
<dbReference type="Gene3D" id="3.30.160.60">
    <property type="entry name" value="Classic Zinc Finger"/>
    <property type="match status" value="4"/>
</dbReference>
<comment type="caution">
    <text evidence="14">The sequence shown here is derived from an EMBL/GenBank/DDBJ whole genome shotgun (WGS) entry which is preliminary data.</text>
</comment>
<keyword evidence="9" id="KW-0539">Nucleus</keyword>
<feature type="domain" description="C2H2-type" evidence="12">
    <location>
        <begin position="1801"/>
        <end position="1828"/>
    </location>
</feature>
<feature type="domain" description="C2H2-type" evidence="12">
    <location>
        <begin position="188"/>
        <end position="215"/>
    </location>
</feature>
<feature type="region of interest" description="Disordered" evidence="11">
    <location>
        <begin position="1035"/>
        <end position="1059"/>
    </location>
</feature>
<dbReference type="PROSITE" id="PS00028">
    <property type="entry name" value="ZINC_FINGER_C2H2_1"/>
    <property type="match status" value="3"/>
</dbReference>
<keyword evidence="2" id="KW-0597">Phosphoprotein</keyword>
<keyword evidence="8" id="KW-0804">Transcription</keyword>
<organism evidence="14 15">
    <name type="scientific">Acipenser oxyrinchus oxyrinchus</name>
    <dbReference type="NCBI Taxonomy" id="40147"/>
    <lineage>
        <taxon>Eukaryota</taxon>
        <taxon>Metazoa</taxon>
        <taxon>Chordata</taxon>
        <taxon>Craniata</taxon>
        <taxon>Vertebrata</taxon>
        <taxon>Euteleostomi</taxon>
        <taxon>Actinopterygii</taxon>
        <taxon>Chondrostei</taxon>
        <taxon>Acipenseriformes</taxon>
        <taxon>Acipenseridae</taxon>
        <taxon>Acipenser</taxon>
    </lineage>
</organism>
<feature type="compositionally biased region" description="Acidic residues" evidence="11">
    <location>
        <begin position="1868"/>
        <end position="1879"/>
    </location>
</feature>
<dbReference type="FunFam" id="3.30.160.60:FF:000033">
    <property type="entry name" value="Immunodeficiency virus type I enhancer binding protein 1"/>
    <property type="match status" value="2"/>
</dbReference>
<evidence type="ECO:0000256" key="5">
    <source>
        <dbReference type="ARBA" id="ARBA00022771"/>
    </source>
</evidence>
<dbReference type="Pfam" id="PF00096">
    <property type="entry name" value="zf-C2H2"/>
    <property type="match status" value="4"/>
</dbReference>
<dbReference type="InterPro" id="IPR013087">
    <property type="entry name" value="Znf_C2H2_type"/>
</dbReference>